<organism evidence="11 12">
    <name type="scientific">Botrytis porri</name>
    <dbReference type="NCBI Taxonomy" id="87229"/>
    <lineage>
        <taxon>Eukaryota</taxon>
        <taxon>Fungi</taxon>
        <taxon>Dikarya</taxon>
        <taxon>Ascomycota</taxon>
        <taxon>Pezizomycotina</taxon>
        <taxon>Leotiomycetes</taxon>
        <taxon>Helotiales</taxon>
        <taxon>Sclerotiniaceae</taxon>
        <taxon>Botrytis</taxon>
    </lineage>
</organism>
<dbReference type="PROSITE" id="PS50157">
    <property type="entry name" value="ZINC_FINGER_C2H2_2"/>
    <property type="match status" value="4"/>
</dbReference>
<dbReference type="GO" id="GO:0008270">
    <property type="term" value="F:zinc ion binding"/>
    <property type="evidence" value="ECO:0007669"/>
    <property type="project" value="UniProtKB-KW"/>
</dbReference>
<evidence type="ECO:0000313" key="12">
    <source>
        <dbReference type="Proteomes" id="UP000297280"/>
    </source>
</evidence>
<comment type="caution">
    <text evidence="11">The sequence shown here is derived from an EMBL/GenBank/DDBJ whole genome shotgun (WGS) entry which is preliminary data.</text>
</comment>
<feature type="domain" description="C2H2-type" evidence="10">
    <location>
        <begin position="113"/>
        <end position="140"/>
    </location>
</feature>
<evidence type="ECO:0000256" key="5">
    <source>
        <dbReference type="ARBA" id="ARBA00023015"/>
    </source>
</evidence>
<gene>
    <name evidence="11" type="ORF">BPOR_0287g00020</name>
</gene>
<evidence type="ECO:0000256" key="7">
    <source>
        <dbReference type="ARBA" id="ARBA00023242"/>
    </source>
</evidence>
<dbReference type="InterPro" id="IPR036236">
    <property type="entry name" value="Znf_C2H2_sf"/>
</dbReference>
<comment type="subcellular location">
    <subcellularLocation>
        <location evidence="1">Nucleus</location>
    </subcellularLocation>
</comment>
<keyword evidence="4" id="KW-0862">Zinc</keyword>
<dbReference type="InterPro" id="IPR013087">
    <property type="entry name" value="Znf_C2H2_type"/>
</dbReference>
<dbReference type="Pfam" id="PF00096">
    <property type="entry name" value="zf-C2H2"/>
    <property type="match status" value="2"/>
</dbReference>
<dbReference type="PANTHER" id="PTHR46179:SF13">
    <property type="entry name" value="C2H2-TYPE DOMAIN-CONTAINING PROTEIN"/>
    <property type="match status" value="1"/>
</dbReference>
<evidence type="ECO:0000259" key="10">
    <source>
        <dbReference type="PROSITE" id="PS50157"/>
    </source>
</evidence>
<feature type="region of interest" description="Disordered" evidence="9">
    <location>
        <begin position="264"/>
        <end position="289"/>
    </location>
</feature>
<dbReference type="STRING" id="87229.A0A4Z1KM33"/>
<keyword evidence="3 8" id="KW-0863">Zinc-finger</keyword>
<dbReference type="Gene3D" id="3.30.160.60">
    <property type="entry name" value="Classic Zinc Finger"/>
    <property type="match status" value="3"/>
</dbReference>
<evidence type="ECO:0000256" key="3">
    <source>
        <dbReference type="ARBA" id="ARBA00022771"/>
    </source>
</evidence>
<dbReference type="SUPFAM" id="SSF57667">
    <property type="entry name" value="beta-beta-alpha zinc fingers"/>
    <property type="match status" value="2"/>
</dbReference>
<dbReference type="PROSITE" id="PS00028">
    <property type="entry name" value="ZINC_FINGER_C2H2_1"/>
    <property type="match status" value="5"/>
</dbReference>
<name>A0A4Z1KM33_9HELO</name>
<keyword evidence="2" id="KW-0479">Metal-binding</keyword>
<dbReference type="PANTHER" id="PTHR46179">
    <property type="entry name" value="ZINC FINGER PROTEIN"/>
    <property type="match status" value="1"/>
</dbReference>
<evidence type="ECO:0000256" key="2">
    <source>
        <dbReference type="ARBA" id="ARBA00022723"/>
    </source>
</evidence>
<keyword evidence="12" id="KW-1185">Reference proteome</keyword>
<dbReference type="GO" id="GO:0005634">
    <property type="term" value="C:nucleus"/>
    <property type="evidence" value="ECO:0007669"/>
    <property type="project" value="UniProtKB-SubCell"/>
</dbReference>
<feature type="domain" description="C2H2-type" evidence="10">
    <location>
        <begin position="167"/>
        <end position="191"/>
    </location>
</feature>
<sequence length="289" mass="33037">MALYCACTCDCSPNNFTSEQDTFLCIKTAEFLQVNIHLAKMSNRIQKSSQKASGLTCICASCGKHLRDKHSLNLHRMAKHASQFYPCTKCDEHFSLKTGLNKHMEQIHGEIRNKCEECDRTYANVQSYKSHVKNYHGTFPCSHPGCKRKLSTLKSLNCHIDSHVREFPCKICEKSFTSKAGLVVHMDSIHAEYSCRCSVEGCDAKFAHPTFLRAHIMHIHEIKNQPETVCKLCGHDFRGLKRDLRRHMETIHWLDSFKEKFGKQQKEGEEEDAPESHHAPMKLTIKGAV</sequence>
<feature type="domain" description="C2H2-type" evidence="10">
    <location>
        <begin position="85"/>
        <end position="113"/>
    </location>
</feature>
<dbReference type="InterPro" id="IPR051061">
    <property type="entry name" value="Zinc_finger_trans_reg"/>
</dbReference>
<evidence type="ECO:0000256" key="6">
    <source>
        <dbReference type="ARBA" id="ARBA00023163"/>
    </source>
</evidence>
<dbReference type="AlphaFoldDB" id="A0A4Z1KM33"/>
<keyword evidence="5" id="KW-0805">Transcription regulation</keyword>
<evidence type="ECO:0000256" key="1">
    <source>
        <dbReference type="ARBA" id="ARBA00004123"/>
    </source>
</evidence>
<reference evidence="11 12" key="1">
    <citation type="submission" date="2017-12" db="EMBL/GenBank/DDBJ databases">
        <title>Comparative genomics of Botrytis spp.</title>
        <authorList>
            <person name="Valero-Jimenez C.A."/>
            <person name="Tapia P."/>
            <person name="Veloso J."/>
            <person name="Silva-Moreno E."/>
            <person name="Staats M."/>
            <person name="Valdes J.H."/>
            <person name="Van Kan J.A.L."/>
        </authorList>
    </citation>
    <scope>NUCLEOTIDE SEQUENCE [LARGE SCALE GENOMIC DNA]</scope>
    <source>
        <strain evidence="11 12">MUCL3349</strain>
    </source>
</reference>
<dbReference type="SMART" id="SM00355">
    <property type="entry name" value="ZnF_C2H2"/>
    <property type="match status" value="7"/>
</dbReference>
<evidence type="ECO:0000256" key="9">
    <source>
        <dbReference type="SAM" id="MobiDB-lite"/>
    </source>
</evidence>
<protein>
    <recommendedName>
        <fullName evidence="10">C2H2-type domain-containing protein</fullName>
    </recommendedName>
</protein>
<evidence type="ECO:0000256" key="4">
    <source>
        <dbReference type="ARBA" id="ARBA00022833"/>
    </source>
</evidence>
<keyword evidence="7" id="KW-0539">Nucleus</keyword>
<accession>A0A4Z1KM33</accession>
<dbReference type="GO" id="GO:0006357">
    <property type="term" value="P:regulation of transcription by RNA polymerase II"/>
    <property type="evidence" value="ECO:0007669"/>
    <property type="project" value="TreeGrafter"/>
</dbReference>
<keyword evidence="6" id="KW-0804">Transcription</keyword>
<evidence type="ECO:0000256" key="8">
    <source>
        <dbReference type="PROSITE-ProRule" id="PRU00042"/>
    </source>
</evidence>
<dbReference type="Proteomes" id="UP000297280">
    <property type="component" value="Unassembled WGS sequence"/>
</dbReference>
<feature type="domain" description="C2H2-type" evidence="10">
    <location>
        <begin position="139"/>
        <end position="168"/>
    </location>
</feature>
<dbReference type="EMBL" id="PQXO01000286">
    <property type="protein sequence ID" value="TGO86638.1"/>
    <property type="molecule type" value="Genomic_DNA"/>
</dbReference>
<proteinExistence type="predicted"/>
<evidence type="ECO:0000313" key="11">
    <source>
        <dbReference type="EMBL" id="TGO86638.1"/>
    </source>
</evidence>